<comment type="caution">
    <text evidence="1">The sequence shown here is derived from an EMBL/GenBank/DDBJ whole genome shotgun (WGS) entry which is preliminary data.</text>
</comment>
<accession>A0A8J3Y682</accession>
<keyword evidence="2" id="KW-1185">Reference proteome</keyword>
<evidence type="ECO:0000313" key="1">
    <source>
        <dbReference type="EMBL" id="GIJ02601.1"/>
    </source>
</evidence>
<proteinExistence type="predicted"/>
<reference evidence="1" key="1">
    <citation type="submission" date="2021-01" db="EMBL/GenBank/DDBJ databases">
        <title>Whole genome shotgun sequence of Spirilliplanes yamanashiensis NBRC 15828.</title>
        <authorList>
            <person name="Komaki H."/>
            <person name="Tamura T."/>
        </authorList>
    </citation>
    <scope>NUCLEOTIDE SEQUENCE</scope>
    <source>
        <strain evidence="1">NBRC 15828</strain>
    </source>
</reference>
<organism evidence="1 2">
    <name type="scientific">Spirilliplanes yamanashiensis</name>
    <dbReference type="NCBI Taxonomy" id="42233"/>
    <lineage>
        <taxon>Bacteria</taxon>
        <taxon>Bacillati</taxon>
        <taxon>Actinomycetota</taxon>
        <taxon>Actinomycetes</taxon>
        <taxon>Micromonosporales</taxon>
        <taxon>Micromonosporaceae</taxon>
        <taxon>Spirilliplanes</taxon>
    </lineage>
</organism>
<protein>
    <submittedName>
        <fullName evidence="1">Uncharacterized protein</fullName>
    </submittedName>
</protein>
<dbReference type="Proteomes" id="UP000652013">
    <property type="component" value="Unassembled WGS sequence"/>
</dbReference>
<evidence type="ECO:0000313" key="2">
    <source>
        <dbReference type="Proteomes" id="UP000652013"/>
    </source>
</evidence>
<sequence>MQVSEVWPDPRWIWADDHLDAGRGPPLLAYHARHFGPPARPTSSDLWIGRLATSLSAPPFCQMLTCLRQALLYTSDTGHAQSAGLASLGNHCRVEVPVPPKPPHARL</sequence>
<dbReference type="AlphaFoldDB" id="A0A8J3Y682"/>
<dbReference type="EMBL" id="BOOY01000012">
    <property type="protein sequence ID" value="GIJ02601.1"/>
    <property type="molecule type" value="Genomic_DNA"/>
</dbReference>
<name>A0A8J3Y682_9ACTN</name>
<gene>
    <name evidence="1" type="ORF">Sya03_19530</name>
</gene>